<dbReference type="Proteomes" id="UP001519363">
    <property type="component" value="Unassembled WGS sequence"/>
</dbReference>
<sequence length="102" mass="10506">MAEFHRDSQGLAELLTSPQVQAVLDQAAAAVVQAARAQGRRVRSGAPVPVDVVAETSTDRARVSVAIRHPAGIGMEARHGLLSRSATACGLDVHGLGEEGDG</sequence>
<evidence type="ECO:0000313" key="2">
    <source>
        <dbReference type="Proteomes" id="UP001519363"/>
    </source>
</evidence>
<name>A0ABS5ARB5_9PSEU</name>
<proteinExistence type="predicted"/>
<protein>
    <submittedName>
        <fullName evidence="1">Uncharacterized protein</fullName>
    </submittedName>
</protein>
<accession>A0ABS5ARB5</accession>
<dbReference type="EMBL" id="JAGIOO010000001">
    <property type="protein sequence ID" value="MBP2479103.1"/>
    <property type="molecule type" value="Genomic_DNA"/>
</dbReference>
<comment type="caution">
    <text evidence="1">The sequence shown here is derived from an EMBL/GenBank/DDBJ whole genome shotgun (WGS) entry which is preliminary data.</text>
</comment>
<reference evidence="1 2" key="1">
    <citation type="submission" date="2021-03" db="EMBL/GenBank/DDBJ databases">
        <title>Sequencing the genomes of 1000 actinobacteria strains.</title>
        <authorList>
            <person name="Klenk H.-P."/>
        </authorList>
    </citation>
    <scope>NUCLEOTIDE SEQUENCE [LARGE SCALE GENOMIC DNA]</scope>
    <source>
        <strain evidence="1 2">DSM 44580</strain>
    </source>
</reference>
<keyword evidence="2" id="KW-1185">Reference proteome</keyword>
<evidence type="ECO:0000313" key="1">
    <source>
        <dbReference type="EMBL" id="MBP2479103.1"/>
    </source>
</evidence>
<dbReference type="RefSeq" id="WP_086789751.1">
    <property type="nucleotide sequence ID" value="NZ_JAGIOO010000001.1"/>
</dbReference>
<organism evidence="1 2">
    <name type="scientific">Crossiella equi</name>
    <dbReference type="NCBI Taxonomy" id="130796"/>
    <lineage>
        <taxon>Bacteria</taxon>
        <taxon>Bacillati</taxon>
        <taxon>Actinomycetota</taxon>
        <taxon>Actinomycetes</taxon>
        <taxon>Pseudonocardiales</taxon>
        <taxon>Pseudonocardiaceae</taxon>
        <taxon>Crossiella</taxon>
    </lineage>
</organism>
<gene>
    <name evidence="1" type="ORF">JOF53_007975</name>
</gene>